<dbReference type="AlphaFoldDB" id="A0A7K0CJS1"/>
<proteinExistence type="predicted"/>
<evidence type="ECO:0000256" key="2">
    <source>
        <dbReference type="SAM" id="Phobius"/>
    </source>
</evidence>
<keyword evidence="2" id="KW-1133">Transmembrane helix</keyword>
<evidence type="ECO:0000256" key="1">
    <source>
        <dbReference type="SAM" id="MobiDB-lite"/>
    </source>
</evidence>
<feature type="transmembrane region" description="Helical" evidence="2">
    <location>
        <begin position="33"/>
        <end position="49"/>
    </location>
</feature>
<keyword evidence="5" id="KW-1185">Reference proteome</keyword>
<comment type="caution">
    <text evidence="4">The sequence shown here is derived from an EMBL/GenBank/DDBJ whole genome shotgun (WGS) entry which is preliminary data.</text>
</comment>
<feature type="domain" description="Protein-glutamine gamma-glutamyltransferase-like C-terminal" evidence="3">
    <location>
        <begin position="190"/>
        <end position="257"/>
    </location>
</feature>
<sequence length="272" mass="28414">MLLLVAVAVLGLRAGEGFDPAAGARTLPGGPGWWIALPLGLGLLTMIVTRSGLVPLTNVVMIAAVCVGIVVLVESGSEGTPEKVGIPRATATPKPPAESAGGGADVLFYLGVGIIVVILAAVTVYLLNRVGRTPGLLEARDTLRPAAEDVLPAEEDDGDPGGDSAVLPGAPVPRNGVPTDDHRGAVIATYALLERTLSRSARITRRPFETPEELLRRARRKGLPTADAEELGRLYAAARYSEHPVTGEERERARRALVRQRAAWGAPSGGPE</sequence>
<keyword evidence="2" id="KW-0812">Transmembrane</keyword>
<feature type="transmembrane region" description="Helical" evidence="2">
    <location>
        <begin position="56"/>
        <end position="73"/>
    </location>
</feature>
<evidence type="ECO:0000259" key="3">
    <source>
        <dbReference type="Pfam" id="PF13559"/>
    </source>
</evidence>
<name>A0A7K0CJS1_9ACTN</name>
<dbReference type="Proteomes" id="UP000466345">
    <property type="component" value="Unassembled WGS sequence"/>
</dbReference>
<dbReference type="InterPro" id="IPR025403">
    <property type="entry name" value="TgpA-like_C"/>
</dbReference>
<evidence type="ECO:0000313" key="4">
    <source>
        <dbReference type="EMBL" id="MQY13696.1"/>
    </source>
</evidence>
<reference evidence="4 5" key="1">
    <citation type="submission" date="2019-10" db="EMBL/GenBank/DDBJ databases">
        <title>Streptomyces smaragdinus sp. nov. and Streptomyces fabii sp. nov., isolated from the gut of fungus growing-termite Macrotermes natalensis.</title>
        <authorList>
            <person name="Schwitalla J."/>
            <person name="Benndorf R."/>
            <person name="Martin K."/>
            <person name="De Beer W."/>
            <person name="Kaster A.-K."/>
            <person name="Vollmers J."/>
            <person name="Poulsen M."/>
            <person name="Beemelmanns C."/>
        </authorList>
    </citation>
    <scope>NUCLEOTIDE SEQUENCE [LARGE SCALE GENOMIC DNA]</scope>
    <source>
        <strain evidence="4 5">RB5</strain>
    </source>
</reference>
<protein>
    <recommendedName>
        <fullName evidence="3">Protein-glutamine gamma-glutamyltransferase-like C-terminal domain-containing protein</fullName>
    </recommendedName>
</protein>
<organism evidence="4 5">
    <name type="scientific">Streptomyces smaragdinus</name>
    <dbReference type="NCBI Taxonomy" id="2585196"/>
    <lineage>
        <taxon>Bacteria</taxon>
        <taxon>Bacillati</taxon>
        <taxon>Actinomycetota</taxon>
        <taxon>Actinomycetes</taxon>
        <taxon>Kitasatosporales</taxon>
        <taxon>Streptomycetaceae</taxon>
        <taxon>Streptomyces</taxon>
    </lineage>
</organism>
<accession>A0A7K0CJS1</accession>
<feature type="transmembrane region" description="Helical" evidence="2">
    <location>
        <begin position="106"/>
        <end position="127"/>
    </location>
</feature>
<evidence type="ECO:0000313" key="5">
    <source>
        <dbReference type="Proteomes" id="UP000466345"/>
    </source>
</evidence>
<dbReference type="EMBL" id="WEGJ01000014">
    <property type="protein sequence ID" value="MQY13696.1"/>
    <property type="molecule type" value="Genomic_DNA"/>
</dbReference>
<feature type="region of interest" description="Disordered" evidence="1">
    <location>
        <begin position="78"/>
        <end position="99"/>
    </location>
</feature>
<gene>
    <name evidence="4" type="ORF">SRB5_38460</name>
</gene>
<dbReference type="Pfam" id="PF13559">
    <property type="entry name" value="DUF4129"/>
    <property type="match status" value="1"/>
</dbReference>
<keyword evidence="2" id="KW-0472">Membrane</keyword>
<feature type="region of interest" description="Disordered" evidence="1">
    <location>
        <begin position="152"/>
        <end position="181"/>
    </location>
</feature>